<evidence type="ECO:0000259" key="2">
    <source>
        <dbReference type="Pfam" id="PF00675"/>
    </source>
</evidence>
<dbReference type="Pfam" id="PF05193">
    <property type="entry name" value="Peptidase_M16_C"/>
    <property type="match status" value="1"/>
</dbReference>
<dbReference type="PANTHER" id="PTHR11851">
    <property type="entry name" value="METALLOPROTEASE"/>
    <property type="match status" value="1"/>
</dbReference>
<dbReference type="AlphaFoldDB" id="A0A0C1DLI6"/>
<gene>
    <name evidence="4" type="ORF">OC25_08220</name>
</gene>
<feature type="domain" description="Peptidase M16 N-terminal" evidence="2">
    <location>
        <begin position="22"/>
        <end position="159"/>
    </location>
</feature>
<proteinExistence type="inferred from homology"/>
<evidence type="ECO:0000313" key="5">
    <source>
        <dbReference type="Proteomes" id="UP000031246"/>
    </source>
</evidence>
<dbReference type="GO" id="GO:0006508">
    <property type="term" value="P:proteolysis"/>
    <property type="evidence" value="ECO:0007669"/>
    <property type="project" value="UniProtKB-KW"/>
</dbReference>
<protein>
    <submittedName>
        <fullName evidence="4">Zinc protease</fullName>
    </submittedName>
</protein>
<dbReference type="Proteomes" id="UP000031246">
    <property type="component" value="Unassembled WGS sequence"/>
</dbReference>
<accession>A0A0C1DLI6</accession>
<dbReference type="Gene3D" id="3.30.830.10">
    <property type="entry name" value="Metalloenzyme, LuxS/M16 peptidase-like"/>
    <property type="match status" value="2"/>
</dbReference>
<organism evidence="4 5">
    <name type="scientific">Pedobacter kyungheensis</name>
    <dbReference type="NCBI Taxonomy" id="1069985"/>
    <lineage>
        <taxon>Bacteria</taxon>
        <taxon>Pseudomonadati</taxon>
        <taxon>Bacteroidota</taxon>
        <taxon>Sphingobacteriia</taxon>
        <taxon>Sphingobacteriales</taxon>
        <taxon>Sphingobacteriaceae</taxon>
        <taxon>Pedobacter</taxon>
    </lineage>
</organism>
<dbReference type="Pfam" id="PF00675">
    <property type="entry name" value="Peptidase_M16"/>
    <property type="match status" value="1"/>
</dbReference>
<comment type="similarity">
    <text evidence="1">Belongs to the peptidase M16 family.</text>
</comment>
<name>A0A0C1DLI6_9SPHI</name>
<evidence type="ECO:0000256" key="1">
    <source>
        <dbReference type="ARBA" id="ARBA00007261"/>
    </source>
</evidence>
<keyword evidence="4" id="KW-0645">Protease</keyword>
<dbReference type="GO" id="GO:0046872">
    <property type="term" value="F:metal ion binding"/>
    <property type="evidence" value="ECO:0007669"/>
    <property type="project" value="InterPro"/>
</dbReference>
<dbReference type="InterPro" id="IPR050361">
    <property type="entry name" value="MPP/UQCRC_Complex"/>
</dbReference>
<dbReference type="InterPro" id="IPR011249">
    <property type="entry name" value="Metalloenz_LuxS/M16"/>
</dbReference>
<keyword evidence="5" id="KW-1185">Reference proteome</keyword>
<dbReference type="InterPro" id="IPR007863">
    <property type="entry name" value="Peptidase_M16_C"/>
</dbReference>
<comment type="caution">
    <text evidence="4">The sequence shown here is derived from an EMBL/GenBank/DDBJ whole genome shotgun (WGS) entry which is preliminary data.</text>
</comment>
<sequence>MEYNVHTLPNGIRLLHVPSASAISHACIIINTGSRDEPDQKAGLAHFIEHLIFKRTEKRSTNQILNRLESIGADLNAYTTKEYTCVHASFLNPYLDRTLELFNDIMFHSTFPEEEMDKEKSVILDEIASYLDQPEEAVNDDFEDMLFAGHPLGNNILGTTESVQAFTREDVINFRKANYRTNEIVVAVLGDYTLNQVVNKGSKHFADVEQNTPNQQRVKPSILPQSNTTIYKPIMQAHCILGTQAYTTHQTEKVPLMLLNNYFGGNGMSSVLNLQIREKYGIAYTIESNFSPLSDTGIFSIYFGTDKEKQAKALSLIFKEIKKLNDNPLNELQLQKAKNKFIGQIALGEENRIGLIISMAKSLIDHNKIDSLETVFGKINAVTTNQMAQVVNEVLDIDKLNIFTFSPIAE</sequence>
<dbReference type="SUPFAM" id="SSF63411">
    <property type="entry name" value="LuxS/MPP-like metallohydrolase"/>
    <property type="match status" value="2"/>
</dbReference>
<keyword evidence="4" id="KW-0378">Hydrolase</keyword>
<evidence type="ECO:0000259" key="3">
    <source>
        <dbReference type="Pfam" id="PF05193"/>
    </source>
</evidence>
<reference evidence="4 5" key="1">
    <citation type="submission" date="2014-10" db="EMBL/GenBank/DDBJ databases">
        <title>Pedobacter Kyungheensis.</title>
        <authorList>
            <person name="Anderson B.M."/>
            <person name="Newman J.D."/>
        </authorList>
    </citation>
    <scope>NUCLEOTIDE SEQUENCE [LARGE SCALE GENOMIC DNA]</scope>
    <source>
        <strain evidence="4 5">KACC 16221</strain>
    </source>
</reference>
<dbReference type="PANTHER" id="PTHR11851:SF49">
    <property type="entry name" value="MITOCHONDRIAL-PROCESSING PEPTIDASE SUBUNIT ALPHA"/>
    <property type="match status" value="1"/>
</dbReference>
<dbReference type="RefSeq" id="WP_039474141.1">
    <property type="nucleotide sequence ID" value="NZ_JSYN01000007.1"/>
</dbReference>
<evidence type="ECO:0000313" key="4">
    <source>
        <dbReference type="EMBL" id="KIA94910.1"/>
    </source>
</evidence>
<dbReference type="GO" id="GO:0008233">
    <property type="term" value="F:peptidase activity"/>
    <property type="evidence" value="ECO:0007669"/>
    <property type="project" value="UniProtKB-KW"/>
</dbReference>
<dbReference type="EMBL" id="JSYN01000007">
    <property type="protein sequence ID" value="KIA94910.1"/>
    <property type="molecule type" value="Genomic_DNA"/>
</dbReference>
<dbReference type="OrthoDB" id="9811314at2"/>
<dbReference type="InterPro" id="IPR011765">
    <property type="entry name" value="Pept_M16_N"/>
</dbReference>
<feature type="domain" description="Peptidase M16 C-terminal" evidence="3">
    <location>
        <begin position="166"/>
        <end position="340"/>
    </location>
</feature>